<evidence type="ECO:0000256" key="1">
    <source>
        <dbReference type="SAM" id="MobiDB-lite"/>
    </source>
</evidence>
<feature type="compositionally biased region" description="Low complexity" evidence="1">
    <location>
        <begin position="234"/>
        <end position="244"/>
    </location>
</feature>
<sequence length="543" mass="60416">MTTPVPSNKKSFSISQIKAYIPITLDMTKLNYQAWRELFETHCTCFGVLGHLDGTSSSTPETARTWKEHDGLVKMWIYGTIFESILDTVLKTKASARELWLSIEGMFRDNKEARALELKNKLRTIVISDLTVHTYCQKLKTISDLLANLHSPVSDQALVLHLLNGLSDKLDNILNVIKHKSPFPTFLEARSILTMEEKRLSKQTPSTLVTNNNASTPSLLLTTSDQQHQHHPPSSNTNFGSNNTGYGGYGSNNTGYNNRGRRRGHGGRNNRGRGRSDTNWPPLYYSPPWQIGGSPWPSSYFPPTTMMYSNPNHCMGSHQQVQAHNNNALQPSLLGPAPSRPNHEAHLLHVVPSSSSSSFLPTNITHAFNTMSLVDPYNSPWIMDSGATNHITSNLGTLRSTFNSSSLPSITVRNGSLAPVTTISHGIVPSYSRNFHLRNVLVCPSIIKNLISVRKFVTDNFSSLEFDPFGFTVKDLPTRTPLLRCNSSGPLYSFTPSSQVSHPKDFTVSDSTSLFGITDLVTPTTKFFDKFFLLFLFLAIRLT</sequence>
<evidence type="ECO:0000259" key="2">
    <source>
        <dbReference type="Pfam" id="PF22936"/>
    </source>
</evidence>
<protein>
    <submittedName>
        <fullName evidence="4">Uncharacterized protein LOC109127243</fullName>
    </submittedName>
</protein>
<dbReference type="PANTHER" id="PTHR47481:SF10">
    <property type="entry name" value="COPIA-LIKE POLYPROTEIN_RETROTRANSPOSON"/>
    <property type="match status" value="1"/>
</dbReference>
<dbReference type="PANTHER" id="PTHR47481">
    <property type="match status" value="1"/>
</dbReference>
<proteinExistence type="predicted"/>
<dbReference type="InterPro" id="IPR054722">
    <property type="entry name" value="PolX-like_BBD"/>
</dbReference>
<feature type="region of interest" description="Disordered" evidence="1">
    <location>
        <begin position="223"/>
        <end position="281"/>
    </location>
</feature>
<feature type="domain" description="Retrovirus-related Pol polyprotein from transposon TNT 1-94-like beta-barrel" evidence="2">
    <location>
        <begin position="381"/>
        <end position="458"/>
    </location>
</feature>
<evidence type="ECO:0000313" key="3">
    <source>
        <dbReference type="Proteomes" id="UP000694864"/>
    </source>
</evidence>
<dbReference type="Pfam" id="PF22936">
    <property type="entry name" value="Pol_BBD"/>
    <property type="match status" value="1"/>
</dbReference>
<accession>A0ABM1QKQ1</accession>
<dbReference type="RefSeq" id="XP_019087339.1">
    <property type="nucleotide sequence ID" value="XM_019231794.1"/>
</dbReference>
<organism evidence="3 4">
    <name type="scientific">Camelina sativa</name>
    <name type="common">False flax</name>
    <name type="synonym">Myagrum sativum</name>
    <dbReference type="NCBI Taxonomy" id="90675"/>
    <lineage>
        <taxon>Eukaryota</taxon>
        <taxon>Viridiplantae</taxon>
        <taxon>Streptophyta</taxon>
        <taxon>Embryophyta</taxon>
        <taxon>Tracheophyta</taxon>
        <taxon>Spermatophyta</taxon>
        <taxon>Magnoliopsida</taxon>
        <taxon>eudicotyledons</taxon>
        <taxon>Gunneridae</taxon>
        <taxon>Pentapetalae</taxon>
        <taxon>rosids</taxon>
        <taxon>malvids</taxon>
        <taxon>Brassicales</taxon>
        <taxon>Brassicaceae</taxon>
        <taxon>Camelineae</taxon>
        <taxon>Camelina</taxon>
    </lineage>
</organism>
<dbReference type="Proteomes" id="UP000694864">
    <property type="component" value="Chromosome 11"/>
</dbReference>
<reference evidence="4" key="2">
    <citation type="submission" date="2025-08" db="UniProtKB">
        <authorList>
            <consortium name="RefSeq"/>
        </authorList>
    </citation>
    <scope>IDENTIFICATION</scope>
    <source>
        <tissue evidence="4">Leaf</tissue>
    </source>
</reference>
<name>A0ABM1QKQ1_CAMSA</name>
<dbReference type="GeneID" id="109127243"/>
<evidence type="ECO:0000313" key="4">
    <source>
        <dbReference type="RefSeq" id="XP_019087339.1"/>
    </source>
</evidence>
<reference evidence="3" key="1">
    <citation type="journal article" date="2014" name="Nat. Commun.">
        <title>The emerging biofuel crop Camelina sativa retains a highly undifferentiated hexaploid genome structure.</title>
        <authorList>
            <person name="Kagale S."/>
            <person name="Koh C."/>
            <person name="Nixon J."/>
            <person name="Bollina V."/>
            <person name="Clarke W.E."/>
            <person name="Tuteja R."/>
            <person name="Spillane C."/>
            <person name="Robinson S.J."/>
            <person name="Links M.G."/>
            <person name="Clarke C."/>
            <person name="Higgins E.E."/>
            <person name="Huebert T."/>
            <person name="Sharpe A.G."/>
            <person name="Parkin I.A."/>
        </authorList>
    </citation>
    <scope>NUCLEOTIDE SEQUENCE [LARGE SCALE GENOMIC DNA]</scope>
    <source>
        <strain evidence="3">cv. DH55</strain>
    </source>
</reference>
<gene>
    <name evidence="4" type="primary">LOC109127243</name>
</gene>
<dbReference type="Pfam" id="PF14223">
    <property type="entry name" value="Retrotran_gag_2"/>
    <property type="match status" value="1"/>
</dbReference>
<feature type="compositionally biased region" description="Basic residues" evidence="1">
    <location>
        <begin position="259"/>
        <end position="273"/>
    </location>
</feature>
<keyword evidence="3" id="KW-1185">Reference proteome</keyword>